<protein>
    <submittedName>
        <fullName evidence="2">Uncharacterized protein</fullName>
    </submittedName>
</protein>
<dbReference type="EMBL" id="LR797328">
    <property type="protein sequence ID" value="CAB4203331.1"/>
    <property type="molecule type" value="Genomic_DNA"/>
</dbReference>
<keyword evidence="1" id="KW-0812">Transmembrane</keyword>
<dbReference type="EMBL" id="LR797437">
    <property type="protein sequence ID" value="CAB4215942.1"/>
    <property type="molecule type" value="Genomic_DNA"/>
</dbReference>
<evidence type="ECO:0000313" key="3">
    <source>
        <dbReference type="EMBL" id="CAB4203331.1"/>
    </source>
</evidence>
<sequence length="80" mass="8637">MTKLFAGSVLVVLVCSLLVTATSNLQDSALMAFVLICALMIAFGTMAIAEAAYQRDIEREEAEAAECALKDYESKWPDCA</sequence>
<proteinExistence type="predicted"/>
<dbReference type="EMBL" id="LR796890">
    <property type="protein sequence ID" value="CAB4173181.1"/>
    <property type="molecule type" value="Genomic_DNA"/>
</dbReference>
<keyword evidence="1" id="KW-1133">Transmembrane helix</keyword>
<organism evidence="2">
    <name type="scientific">uncultured Caudovirales phage</name>
    <dbReference type="NCBI Taxonomy" id="2100421"/>
    <lineage>
        <taxon>Viruses</taxon>
        <taxon>Duplodnaviria</taxon>
        <taxon>Heunggongvirae</taxon>
        <taxon>Uroviricota</taxon>
        <taxon>Caudoviricetes</taxon>
        <taxon>Peduoviridae</taxon>
        <taxon>Maltschvirus</taxon>
        <taxon>Maltschvirus maltsch</taxon>
    </lineage>
</organism>
<gene>
    <name evidence="3" type="ORF">UFOVP1381_37</name>
    <name evidence="4" type="ORF">UFOVP1476_10</name>
    <name evidence="2" type="ORF">UFOVP944_36</name>
</gene>
<evidence type="ECO:0000313" key="2">
    <source>
        <dbReference type="EMBL" id="CAB4173181.1"/>
    </source>
</evidence>
<keyword evidence="1" id="KW-0472">Membrane</keyword>
<accession>A0A6J5PV00</accession>
<feature type="transmembrane region" description="Helical" evidence="1">
    <location>
        <begin position="30"/>
        <end position="49"/>
    </location>
</feature>
<reference evidence="2" key="1">
    <citation type="submission" date="2020-05" db="EMBL/GenBank/DDBJ databases">
        <authorList>
            <person name="Chiriac C."/>
            <person name="Salcher M."/>
            <person name="Ghai R."/>
            <person name="Kavagutti S V."/>
        </authorList>
    </citation>
    <scope>NUCLEOTIDE SEQUENCE</scope>
</reference>
<evidence type="ECO:0000256" key="1">
    <source>
        <dbReference type="SAM" id="Phobius"/>
    </source>
</evidence>
<evidence type="ECO:0000313" key="4">
    <source>
        <dbReference type="EMBL" id="CAB4215942.1"/>
    </source>
</evidence>
<name>A0A6J5PV00_9CAUD</name>